<evidence type="ECO:0000313" key="2">
    <source>
        <dbReference type="EMBL" id="SFE27808.1"/>
    </source>
</evidence>
<dbReference type="AlphaFoldDB" id="A0A1I1Z928"/>
<feature type="region of interest" description="Disordered" evidence="1">
    <location>
        <begin position="1"/>
        <end position="43"/>
    </location>
</feature>
<dbReference type="RefSeq" id="WP_245755538.1">
    <property type="nucleotide sequence ID" value="NZ_FOMZ01000010.1"/>
</dbReference>
<proteinExistence type="predicted"/>
<keyword evidence="3" id="KW-1185">Reference proteome</keyword>
<protein>
    <submittedName>
        <fullName evidence="2">Uncharacterized protein</fullName>
    </submittedName>
</protein>
<reference evidence="3" key="1">
    <citation type="submission" date="2016-10" db="EMBL/GenBank/DDBJ databases">
        <authorList>
            <person name="Varghese N."/>
            <person name="Submissions S."/>
        </authorList>
    </citation>
    <scope>NUCLEOTIDE SEQUENCE [LARGE SCALE GENOMIC DNA]</scope>
    <source>
        <strain evidence="3">DSM 45004</strain>
    </source>
</reference>
<dbReference type="EMBL" id="FOMZ01000010">
    <property type="protein sequence ID" value="SFE27808.1"/>
    <property type="molecule type" value="Genomic_DNA"/>
</dbReference>
<dbReference type="Proteomes" id="UP000198716">
    <property type="component" value="Unassembled WGS sequence"/>
</dbReference>
<evidence type="ECO:0000256" key="1">
    <source>
        <dbReference type="SAM" id="MobiDB-lite"/>
    </source>
</evidence>
<organism evidence="2 3">
    <name type="scientific">Actinopolyspora alba</name>
    <dbReference type="NCBI Taxonomy" id="673379"/>
    <lineage>
        <taxon>Bacteria</taxon>
        <taxon>Bacillati</taxon>
        <taxon>Actinomycetota</taxon>
        <taxon>Actinomycetes</taxon>
        <taxon>Actinopolysporales</taxon>
        <taxon>Actinopolysporaceae</taxon>
        <taxon>Actinopolyspora</taxon>
        <taxon>Actinopolyspora alba group</taxon>
    </lineage>
</organism>
<evidence type="ECO:0000313" key="3">
    <source>
        <dbReference type="Proteomes" id="UP000198716"/>
    </source>
</evidence>
<name>A0A1I1Z928_9ACTN</name>
<gene>
    <name evidence="2" type="ORF">SAMN04487819_110115</name>
</gene>
<sequence>MAALGKRADPAVPATVPAGYPSEAAHEREARGMNEQYSPNFKHGPNTVCPNCGGFQKVSEPRLYMIRATEETHAGMTLGEWRTCPQCQGDGHIPGLRPPV</sequence>
<accession>A0A1I1Z928</accession>